<reference evidence="8 9" key="1">
    <citation type="journal article" date="2019" name="Nat. Microbiol.">
        <title>Mediterranean grassland soil C-N compound turnover is dependent on rainfall and depth, and is mediated by genomically divergent microorganisms.</title>
        <authorList>
            <person name="Diamond S."/>
            <person name="Andeer P.F."/>
            <person name="Li Z."/>
            <person name="Crits-Christoph A."/>
            <person name="Burstein D."/>
            <person name="Anantharaman K."/>
            <person name="Lane K.R."/>
            <person name="Thomas B.C."/>
            <person name="Pan C."/>
            <person name="Northen T.R."/>
            <person name="Banfield J.F."/>
        </authorList>
    </citation>
    <scope>NUCLEOTIDE SEQUENCE [LARGE SCALE GENOMIC DNA]</scope>
    <source>
        <strain evidence="8">NP_7</strain>
    </source>
</reference>
<evidence type="ECO:0000256" key="2">
    <source>
        <dbReference type="ARBA" id="ARBA00022730"/>
    </source>
</evidence>
<dbReference type="InterPro" id="IPR028909">
    <property type="entry name" value="bL21-like"/>
</dbReference>
<dbReference type="EMBL" id="VBAO01000248">
    <property type="protein sequence ID" value="TMI79983.1"/>
    <property type="molecule type" value="Genomic_DNA"/>
</dbReference>
<dbReference type="Pfam" id="PF00829">
    <property type="entry name" value="Ribosomal_L21p"/>
    <property type="match status" value="1"/>
</dbReference>
<accession>A0A537J928</accession>
<keyword evidence="2 6" id="KW-0699">rRNA-binding</keyword>
<evidence type="ECO:0000256" key="4">
    <source>
        <dbReference type="ARBA" id="ARBA00022980"/>
    </source>
</evidence>
<dbReference type="Proteomes" id="UP000320048">
    <property type="component" value="Unassembled WGS sequence"/>
</dbReference>
<dbReference type="PANTHER" id="PTHR21349:SF0">
    <property type="entry name" value="LARGE RIBOSOMAL SUBUNIT PROTEIN BL21M"/>
    <property type="match status" value="1"/>
</dbReference>
<comment type="similarity">
    <text evidence="1 6 7">Belongs to the bacterial ribosomal protein bL21 family.</text>
</comment>
<comment type="function">
    <text evidence="6 7">This protein binds to 23S rRNA in the presence of protein L20.</text>
</comment>
<dbReference type="PANTHER" id="PTHR21349">
    <property type="entry name" value="50S RIBOSOMAL PROTEIN L21"/>
    <property type="match status" value="1"/>
</dbReference>
<keyword evidence="4 6" id="KW-0689">Ribosomal protein</keyword>
<keyword evidence="3 6" id="KW-0694">RNA-binding</keyword>
<dbReference type="GO" id="GO:0019843">
    <property type="term" value="F:rRNA binding"/>
    <property type="evidence" value="ECO:0007669"/>
    <property type="project" value="UniProtKB-UniRule"/>
</dbReference>
<dbReference type="GO" id="GO:0005840">
    <property type="term" value="C:ribosome"/>
    <property type="evidence" value="ECO:0007669"/>
    <property type="project" value="UniProtKB-KW"/>
</dbReference>
<evidence type="ECO:0000313" key="8">
    <source>
        <dbReference type="EMBL" id="TMI79983.1"/>
    </source>
</evidence>
<protein>
    <recommendedName>
        <fullName evidence="6">Large ribosomal subunit protein bL21</fullName>
    </recommendedName>
</protein>
<comment type="caution">
    <text evidence="8">The sequence shown here is derived from an EMBL/GenBank/DDBJ whole genome shotgun (WGS) entry which is preliminary data.</text>
</comment>
<comment type="subunit">
    <text evidence="6">Part of the 50S ribosomal subunit. Contacts protein L20.</text>
</comment>
<evidence type="ECO:0000313" key="9">
    <source>
        <dbReference type="Proteomes" id="UP000320048"/>
    </source>
</evidence>
<sequence length="110" mass="12037">MYAVVEAGGKQHRVTPGQVIEVDRLPQAKGSEITFGRVLMVVDGEQVTTGTPVVAGVRVAATVLAHPRGRKVIVGKFRSKKRYRRRVGHRQPLSRVRVDRIDVEGASRGA</sequence>
<name>A0A537J928_9BACT</name>
<dbReference type="SUPFAM" id="SSF141091">
    <property type="entry name" value="L21p-like"/>
    <property type="match status" value="1"/>
</dbReference>
<dbReference type="GO" id="GO:0006412">
    <property type="term" value="P:translation"/>
    <property type="evidence" value="ECO:0007669"/>
    <property type="project" value="UniProtKB-UniRule"/>
</dbReference>
<proteinExistence type="inferred from homology"/>
<evidence type="ECO:0000256" key="5">
    <source>
        <dbReference type="ARBA" id="ARBA00023274"/>
    </source>
</evidence>
<dbReference type="NCBIfam" id="TIGR00061">
    <property type="entry name" value="L21"/>
    <property type="match status" value="1"/>
</dbReference>
<evidence type="ECO:0000256" key="1">
    <source>
        <dbReference type="ARBA" id="ARBA00008563"/>
    </source>
</evidence>
<dbReference type="PROSITE" id="PS01169">
    <property type="entry name" value="RIBOSOMAL_L21"/>
    <property type="match status" value="1"/>
</dbReference>
<dbReference type="InterPro" id="IPR018258">
    <property type="entry name" value="Ribosomal_bL21_CS"/>
</dbReference>
<organism evidence="8 9">
    <name type="scientific">Candidatus Segetimicrobium genomatis</name>
    <dbReference type="NCBI Taxonomy" id="2569760"/>
    <lineage>
        <taxon>Bacteria</taxon>
        <taxon>Bacillati</taxon>
        <taxon>Candidatus Sysuimicrobiota</taxon>
        <taxon>Candidatus Sysuimicrobiia</taxon>
        <taxon>Candidatus Sysuimicrobiales</taxon>
        <taxon>Candidatus Segetimicrobiaceae</taxon>
        <taxon>Candidatus Segetimicrobium</taxon>
    </lineage>
</organism>
<dbReference type="InterPro" id="IPR001787">
    <property type="entry name" value="Ribosomal_bL21"/>
</dbReference>
<evidence type="ECO:0000256" key="3">
    <source>
        <dbReference type="ARBA" id="ARBA00022884"/>
    </source>
</evidence>
<dbReference type="AlphaFoldDB" id="A0A537J928"/>
<dbReference type="GO" id="GO:0003735">
    <property type="term" value="F:structural constituent of ribosome"/>
    <property type="evidence" value="ECO:0007669"/>
    <property type="project" value="InterPro"/>
</dbReference>
<dbReference type="HAMAP" id="MF_01363">
    <property type="entry name" value="Ribosomal_bL21"/>
    <property type="match status" value="1"/>
</dbReference>
<keyword evidence="5 6" id="KW-0687">Ribonucleoprotein</keyword>
<dbReference type="GO" id="GO:1990904">
    <property type="term" value="C:ribonucleoprotein complex"/>
    <property type="evidence" value="ECO:0007669"/>
    <property type="project" value="UniProtKB-KW"/>
</dbReference>
<evidence type="ECO:0000256" key="7">
    <source>
        <dbReference type="RuleBase" id="RU000562"/>
    </source>
</evidence>
<dbReference type="GO" id="GO:0005737">
    <property type="term" value="C:cytoplasm"/>
    <property type="evidence" value="ECO:0007669"/>
    <property type="project" value="UniProtKB-ARBA"/>
</dbReference>
<evidence type="ECO:0000256" key="6">
    <source>
        <dbReference type="HAMAP-Rule" id="MF_01363"/>
    </source>
</evidence>
<dbReference type="InterPro" id="IPR036164">
    <property type="entry name" value="bL21-like_sf"/>
</dbReference>
<gene>
    <name evidence="6 8" type="primary">rplU</name>
    <name evidence="8" type="ORF">E6H04_09490</name>
</gene>